<dbReference type="Proteomes" id="UP000022447">
    <property type="component" value="Unassembled WGS sequence"/>
</dbReference>
<name>X7ECX7_9RHOB</name>
<dbReference type="EMBL" id="JALZ01000019">
    <property type="protein sequence ID" value="ETX13740.1"/>
    <property type="molecule type" value="Genomic_DNA"/>
</dbReference>
<keyword evidence="1" id="KW-0732">Signal</keyword>
<dbReference type="AlphaFoldDB" id="X7ECX7"/>
<dbReference type="STRING" id="1449350.OCH239_07160"/>
<dbReference type="eggNOG" id="ENOG5032KGK">
    <property type="taxonomic scope" value="Bacteria"/>
</dbReference>
<organism evidence="2 3">
    <name type="scientific">Roseivivax halodurans JCM 10272</name>
    <dbReference type="NCBI Taxonomy" id="1449350"/>
    <lineage>
        <taxon>Bacteria</taxon>
        <taxon>Pseudomonadati</taxon>
        <taxon>Pseudomonadota</taxon>
        <taxon>Alphaproteobacteria</taxon>
        <taxon>Rhodobacterales</taxon>
        <taxon>Roseobacteraceae</taxon>
        <taxon>Roseivivax</taxon>
    </lineage>
</organism>
<accession>X7ECX7</accession>
<comment type="caution">
    <text evidence="2">The sequence shown here is derived from an EMBL/GenBank/DDBJ whole genome shotgun (WGS) entry which is preliminary data.</text>
</comment>
<evidence type="ECO:0000313" key="3">
    <source>
        <dbReference type="Proteomes" id="UP000022447"/>
    </source>
</evidence>
<evidence type="ECO:0000256" key="1">
    <source>
        <dbReference type="SAM" id="SignalP"/>
    </source>
</evidence>
<protein>
    <submittedName>
        <fullName evidence="2">Uncharacterized protein</fullName>
    </submittedName>
</protein>
<evidence type="ECO:0000313" key="2">
    <source>
        <dbReference type="EMBL" id="ETX13740.1"/>
    </source>
</evidence>
<dbReference type="RefSeq" id="WP_037264453.1">
    <property type="nucleotide sequence ID" value="NZ_JALZ01000019.1"/>
</dbReference>
<proteinExistence type="predicted"/>
<feature type="signal peptide" evidence="1">
    <location>
        <begin position="1"/>
        <end position="25"/>
    </location>
</feature>
<keyword evidence="3" id="KW-1185">Reference proteome</keyword>
<sequence>MTLTRTLIAGASAAALLAAPLAATAQGQELPQELSALGLEDVRDHRDGDDDREIRASLAGTAFEVEYDDGRIEEVKAAPGAPLPQAVLEALVPSEALSRAADMGIGDIVQVEFDDDGEIEIIGTDGDGPVEVTIAASGQMLEFERRDDARRGPPDHATRHGLAEEDVRRIAAEAGYGDVDWIEIRPNHVEFDATNPDGENVEVRLNREGQVVREERR</sequence>
<dbReference type="OrthoDB" id="7844692at2"/>
<feature type="chain" id="PRO_5004978258" evidence="1">
    <location>
        <begin position="26"/>
        <end position="217"/>
    </location>
</feature>
<gene>
    <name evidence="2" type="ORF">OCH239_07160</name>
</gene>
<reference evidence="2 3" key="1">
    <citation type="submission" date="2014-01" db="EMBL/GenBank/DDBJ databases">
        <title>Roseivivax halodurans JCM 10272 Genome Sequencing.</title>
        <authorList>
            <person name="Lai Q."/>
            <person name="Li G."/>
            <person name="Shao Z."/>
        </authorList>
    </citation>
    <scope>NUCLEOTIDE SEQUENCE [LARGE SCALE GENOMIC DNA]</scope>
    <source>
        <strain evidence="2 3">JCM 10272</strain>
    </source>
</reference>